<reference evidence="1 2" key="1">
    <citation type="submission" date="2021-06" db="EMBL/GenBank/DDBJ databases">
        <title>Caerostris extrusa draft genome.</title>
        <authorList>
            <person name="Kono N."/>
            <person name="Arakawa K."/>
        </authorList>
    </citation>
    <scope>NUCLEOTIDE SEQUENCE [LARGE SCALE GENOMIC DNA]</scope>
</reference>
<organism evidence="1 2">
    <name type="scientific">Caerostris extrusa</name>
    <name type="common">Bark spider</name>
    <name type="synonym">Caerostris bankana</name>
    <dbReference type="NCBI Taxonomy" id="172846"/>
    <lineage>
        <taxon>Eukaryota</taxon>
        <taxon>Metazoa</taxon>
        <taxon>Ecdysozoa</taxon>
        <taxon>Arthropoda</taxon>
        <taxon>Chelicerata</taxon>
        <taxon>Arachnida</taxon>
        <taxon>Araneae</taxon>
        <taxon>Araneomorphae</taxon>
        <taxon>Entelegynae</taxon>
        <taxon>Araneoidea</taxon>
        <taxon>Araneidae</taxon>
        <taxon>Caerostris</taxon>
    </lineage>
</organism>
<gene>
    <name evidence="1" type="ORF">CEXT_218711</name>
</gene>
<name>A0AAV4X8X4_CAEEX</name>
<proteinExistence type="predicted"/>
<accession>A0AAV4X8X4</accession>
<dbReference type="AlphaFoldDB" id="A0AAV4X8X4"/>
<dbReference type="EMBL" id="BPLR01000036">
    <property type="protein sequence ID" value="GIY91647.1"/>
    <property type="molecule type" value="Genomic_DNA"/>
</dbReference>
<sequence>MIRVNGGSITGDQVEWKRVLSGAIDSVIRLQIPHDNFQNSRLPKDPSRPNEWMRCIWEPNFNGTGKINR</sequence>
<protein>
    <submittedName>
        <fullName evidence="1">Uncharacterized protein</fullName>
    </submittedName>
</protein>
<comment type="caution">
    <text evidence="1">The sequence shown here is derived from an EMBL/GenBank/DDBJ whole genome shotgun (WGS) entry which is preliminary data.</text>
</comment>
<evidence type="ECO:0000313" key="2">
    <source>
        <dbReference type="Proteomes" id="UP001054945"/>
    </source>
</evidence>
<evidence type="ECO:0000313" key="1">
    <source>
        <dbReference type="EMBL" id="GIY91647.1"/>
    </source>
</evidence>
<dbReference type="Proteomes" id="UP001054945">
    <property type="component" value="Unassembled WGS sequence"/>
</dbReference>
<keyword evidence="2" id="KW-1185">Reference proteome</keyword>